<keyword evidence="12" id="KW-1185">Reference proteome</keyword>
<dbReference type="InterPro" id="IPR050286">
    <property type="entry name" value="G_neg_Bact_CarbUptk_Porin"/>
</dbReference>
<comment type="subcellular location">
    <subcellularLocation>
        <location evidence="1">Cell outer membrane</location>
        <topology evidence="1">Multi-pass membrane protein</topology>
    </subcellularLocation>
</comment>
<evidence type="ECO:0000256" key="8">
    <source>
        <dbReference type="ARBA" id="ARBA00023136"/>
    </source>
</evidence>
<dbReference type="InterPro" id="IPR036998">
    <property type="entry name" value="Porin_LamB_sf"/>
</dbReference>
<accession>A0A923HD76</accession>
<evidence type="ECO:0000256" key="2">
    <source>
        <dbReference type="ARBA" id="ARBA00007055"/>
    </source>
</evidence>
<keyword evidence="4" id="KW-1134">Transmembrane beta strand</keyword>
<dbReference type="SUPFAM" id="SSF56935">
    <property type="entry name" value="Porins"/>
    <property type="match status" value="1"/>
</dbReference>
<proteinExistence type="inferred from homology"/>
<evidence type="ECO:0000256" key="6">
    <source>
        <dbReference type="ARBA" id="ARBA00023065"/>
    </source>
</evidence>
<keyword evidence="3" id="KW-0813">Transport</keyword>
<feature type="chain" id="PRO_5037541712" evidence="10">
    <location>
        <begin position="25"/>
        <end position="417"/>
    </location>
</feature>
<sequence length="417" mass="44261">MTRTTLKALPLALALALTSGLTYADAGHDEDGFHGYLRDGAGTRSSGGPQSCFGLGGNTMKYRLGNECDAYFEGGYTSTLAKAVDGVTFTGTLWANAWSPSSDFGNASLKIAKAYVEAKNVDFLNGGVAWIGKRYYYRPDIHMLDLQFVNLNGTGGGLDGIQAGPGKFSYAIFKDNDTNNIDPTTGLVTNTSAAIRQNFIYEGLPVNEGGKVDAVLTAIKSQGTNTHSGWQLSVMHKQDVWGGGNTLGIQYGVGPGTGIGVGNDRMGSSGSTLLGSDVTRTRIFDDLVVQPTKQFSAEFVALMQRDKSNAGSTTWTSLGVRPVYAIMPHLKLQLELGTDRVTSATGGPDARLTKLTFAPAISMGESYWSRPELRFFVSYGKWNNAATAAVNASNNSGPVYNNGTSGTSAGVQVEAWW</sequence>
<dbReference type="PANTHER" id="PTHR38762">
    <property type="entry name" value="CRYPTIC OUTER MEMBRANE PORIN BGLH-RELATED"/>
    <property type="match status" value="1"/>
</dbReference>
<dbReference type="GO" id="GO:0015288">
    <property type="term" value="F:porin activity"/>
    <property type="evidence" value="ECO:0007669"/>
    <property type="project" value="UniProtKB-KW"/>
</dbReference>
<keyword evidence="7" id="KW-0626">Porin</keyword>
<dbReference type="GO" id="GO:0015144">
    <property type="term" value="F:carbohydrate transmembrane transporter activity"/>
    <property type="evidence" value="ECO:0007669"/>
    <property type="project" value="TreeGrafter"/>
</dbReference>
<evidence type="ECO:0000256" key="10">
    <source>
        <dbReference type="SAM" id="SignalP"/>
    </source>
</evidence>
<dbReference type="Proteomes" id="UP000634011">
    <property type="component" value="Unassembled WGS sequence"/>
</dbReference>
<dbReference type="PANTHER" id="PTHR38762:SF1">
    <property type="entry name" value="CRYPTIC OUTER MEMBRANE PORIN BGLH-RELATED"/>
    <property type="match status" value="1"/>
</dbReference>
<dbReference type="GO" id="GO:0015774">
    <property type="term" value="P:polysaccharide transport"/>
    <property type="evidence" value="ECO:0007669"/>
    <property type="project" value="TreeGrafter"/>
</dbReference>
<protein>
    <submittedName>
        <fullName evidence="11">Carbohydrate porin</fullName>
    </submittedName>
</protein>
<dbReference type="InterPro" id="IPR003192">
    <property type="entry name" value="Porin_LamB"/>
</dbReference>
<dbReference type="GO" id="GO:0009279">
    <property type="term" value="C:cell outer membrane"/>
    <property type="evidence" value="ECO:0007669"/>
    <property type="project" value="UniProtKB-SubCell"/>
</dbReference>
<comment type="caution">
    <text evidence="11">The sequence shown here is derived from an EMBL/GenBank/DDBJ whole genome shotgun (WGS) entry which is preliminary data.</text>
</comment>
<dbReference type="AlphaFoldDB" id="A0A923HD76"/>
<evidence type="ECO:0000256" key="1">
    <source>
        <dbReference type="ARBA" id="ARBA00004571"/>
    </source>
</evidence>
<name>A0A923HD76_9BURK</name>
<evidence type="ECO:0000256" key="4">
    <source>
        <dbReference type="ARBA" id="ARBA00022452"/>
    </source>
</evidence>
<dbReference type="Pfam" id="PF02264">
    <property type="entry name" value="LamB"/>
    <property type="match status" value="1"/>
</dbReference>
<evidence type="ECO:0000256" key="5">
    <source>
        <dbReference type="ARBA" id="ARBA00022692"/>
    </source>
</evidence>
<keyword evidence="8" id="KW-0472">Membrane</keyword>
<keyword evidence="5" id="KW-0812">Transmembrane</keyword>
<keyword evidence="6" id="KW-0406">Ion transport</keyword>
<comment type="similarity">
    <text evidence="2">Belongs to the porin LamB (TC 1.B.3) family.</text>
</comment>
<dbReference type="GO" id="GO:0006811">
    <property type="term" value="P:monoatomic ion transport"/>
    <property type="evidence" value="ECO:0007669"/>
    <property type="project" value="UniProtKB-KW"/>
</dbReference>
<evidence type="ECO:0000313" key="12">
    <source>
        <dbReference type="Proteomes" id="UP000634011"/>
    </source>
</evidence>
<evidence type="ECO:0000256" key="3">
    <source>
        <dbReference type="ARBA" id="ARBA00022448"/>
    </source>
</evidence>
<dbReference type="Gene3D" id="2.40.170.10">
    <property type="entry name" value="Porin, LamB type"/>
    <property type="match status" value="1"/>
</dbReference>
<evidence type="ECO:0000313" key="11">
    <source>
        <dbReference type="EMBL" id="MBC3862387.1"/>
    </source>
</evidence>
<feature type="signal peptide" evidence="10">
    <location>
        <begin position="1"/>
        <end position="24"/>
    </location>
</feature>
<dbReference type="GO" id="GO:0046930">
    <property type="term" value="C:pore complex"/>
    <property type="evidence" value="ECO:0007669"/>
    <property type="project" value="UniProtKB-KW"/>
</dbReference>
<dbReference type="RefSeq" id="WP_186912315.1">
    <property type="nucleotide sequence ID" value="NZ_JACOFV010000008.1"/>
</dbReference>
<evidence type="ECO:0000256" key="9">
    <source>
        <dbReference type="ARBA" id="ARBA00023237"/>
    </source>
</evidence>
<keyword evidence="9" id="KW-0998">Cell outer membrane</keyword>
<gene>
    <name evidence="11" type="ORF">H8K32_09780</name>
</gene>
<reference evidence="11" key="1">
    <citation type="submission" date="2020-08" db="EMBL/GenBank/DDBJ databases">
        <title>Novel species isolated from subtropical streams in China.</title>
        <authorList>
            <person name="Lu H."/>
        </authorList>
    </citation>
    <scope>NUCLEOTIDE SEQUENCE</scope>
    <source>
        <strain evidence="11">KACC 12607</strain>
    </source>
</reference>
<dbReference type="EMBL" id="JACOFV010000008">
    <property type="protein sequence ID" value="MBC3862387.1"/>
    <property type="molecule type" value="Genomic_DNA"/>
</dbReference>
<evidence type="ECO:0000256" key="7">
    <source>
        <dbReference type="ARBA" id="ARBA00023114"/>
    </source>
</evidence>
<organism evidence="11 12">
    <name type="scientific">Undibacterium jejuense</name>
    <dbReference type="NCBI Taxonomy" id="1344949"/>
    <lineage>
        <taxon>Bacteria</taxon>
        <taxon>Pseudomonadati</taxon>
        <taxon>Pseudomonadota</taxon>
        <taxon>Betaproteobacteria</taxon>
        <taxon>Burkholderiales</taxon>
        <taxon>Oxalobacteraceae</taxon>
        <taxon>Undibacterium</taxon>
    </lineage>
</organism>
<keyword evidence="10" id="KW-0732">Signal</keyword>